<dbReference type="Proteomes" id="UP001529510">
    <property type="component" value="Unassembled WGS sequence"/>
</dbReference>
<evidence type="ECO:0000313" key="2">
    <source>
        <dbReference type="Proteomes" id="UP001529510"/>
    </source>
</evidence>
<protein>
    <submittedName>
        <fullName evidence="1">Uncharacterized protein</fullName>
    </submittedName>
</protein>
<gene>
    <name evidence="1" type="ORF">M9458_032361</name>
</gene>
<dbReference type="AlphaFoldDB" id="A0ABD0PDD7"/>
<organism evidence="1 2">
    <name type="scientific">Cirrhinus mrigala</name>
    <name type="common">Mrigala</name>
    <dbReference type="NCBI Taxonomy" id="683832"/>
    <lineage>
        <taxon>Eukaryota</taxon>
        <taxon>Metazoa</taxon>
        <taxon>Chordata</taxon>
        <taxon>Craniata</taxon>
        <taxon>Vertebrata</taxon>
        <taxon>Euteleostomi</taxon>
        <taxon>Actinopterygii</taxon>
        <taxon>Neopterygii</taxon>
        <taxon>Teleostei</taxon>
        <taxon>Ostariophysi</taxon>
        <taxon>Cypriniformes</taxon>
        <taxon>Cyprinidae</taxon>
        <taxon>Labeoninae</taxon>
        <taxon>Labeonini</taxon>
        <taxon>Cirrhinus</taxon>
    </lineage>
</organism>
<evidence type="ECO:0000313" key="1">
    <source>
        <dbReference type="EMBL" id="KAL0172050.1"/>
    </source>
</evidence>
<name>A0ABD0PDD7_CIRMR</name>
<accession>A0ABD0PDD7</accession>
<feature type="non-terminal residue" evidence="1">
    <location>
        <position position="51"/>
    </location>
</feature>
<feature type="non-terminal residue" evidence="1">
    <location>
        <position position="1"/>
    </location>
</feature>
<sequence length="51" mass="5293">GARCRTCPESAGDGACAAGQAKGAAEVFRRGISARHGAVPLHRIPPDHRQE</sequence>
<proteinExistence type="predicted"/>
<keyword evidence="2" id="KW-1185">Reference proteome</keyword>
<comment type="caution">
    <text evidence="1">The sequence shown here is derived from an EMBL/GenBank/DDBJ whole genome shotgun (WGS) entry which is preliminary data.</text>
</comment>
<dbReference type="EMBL" id="JAMKFB020000016">
    <property type="protein sequence ID" value="KAL0172050.1"/>
    <property type="molecule type" value="Genomic_DNA"/>
</dbReference>
<reference evidence="1 2" key="1">
    <citation type="submission" date="2024-05" db="EMBL/GenBank/DDBJ databases">
        <title>Genome sequencing and assembly of Indian major carp, Cirrhinus mrigala (Hamilton, 1822).</title>
        <authorList>
            <person name="Mohindra V."/>
            <person name="Chowdhury L.M."/>
            <person name="Lal K."/>
            <person name="Jena J.K."/>
        </authorList>
    </citation>
    <scope>NUCLEOTIDE SEQUENCE [LARGE SCALE GENOMIC DNA]</scope>
    <source>
        <strain evidence="1">CM1030</strain>
        <tissue evidence="1">Blood</tissue>
    </source>
</reference>